<dbReference type="Pfam" id="PF07694">
    <property type="entry name" value="5TM-5TMR_LYT"/>
    <property type="match status" value="1"/>
</dbReference>
<dbReference type="NCBIfam" id="TIGR00254">
    <property type="entry name" value="GGDEF"/>
    <property type="match status" value="1"/>
</dbReference>
<keyword evidence="3" id="KW-1003">Cell membrane</keyword>
<gene>
    <name evidence="10" type="ORF">FHW16_002587</name>
</gene>
<feature type="transmembrane region" description="Helical" evidence="8">
    <location>
        <begin position="6"/>
        <end position="27"/>
    </location>
</feature>
<dbReference type="Pfam" id="PF00990">
    <property type="entry name" value="GGDEF"/>
    <property type="match status" value="1"/>
</dbReference>
<dbReference type="CDD" id="cd01949">
    <property type="entry name" value="GGDEF"/>
    <property type="match status" value="1"/>
</dbReference>
<dbReference type="GO" id="GO:0000155">
    <property type="term" value="F:phosphorelay sensor kinase activity"/>
    <property type="evidence" value="ECO:0007669"/>
    <property type="project" value="InterPro"/>
</dbReference>
<evidence type="ECO:0000313" key="10">
    <source>
        <dbReference type="EMBL" id="MBA8878869.1"/>
    </source>
</evidence>
<dbReference type="InterPro" id="IPR043128">
    <property type="entry name" value="Rev_trsase/Diguanyl_cyclase"/>
</dbReference>
<dbReference type="InterPro" id="IPR011620">
    <property type="entry name" value="Sig_transdc_His_kinase_LytS_TM"/>
</dbReference>
<keyword evidence="5 8" id="KW-1133">Transmembrane helix</keyword>
<evidence type="ECO:0000313" key="11">
    <source>
        <dbReference type="Proteomes" id="UP000549052"/>
    </source>
</evidence>
<reference evidence="10 11" key="1">
    <citation type="submission" date="2020-07" db="EMBL/GenBank/DDBJ databases">
        <title>Genomic Encyclopedia of Type Strains, Phase IV (KMG-V): Genome sequencing to study the core and pangenomes of soil and plant-associated prokaryotes.</title>
        <authorList>
            <person name="Whitman W."/>
        </authorList>
    </citation>
    <scope>NUCLEOTIDE SEQUENCE [LARGE SCALE GENOMIC DNA]</scope>
    <source>
        <strain evidence="10 11">AN3</strain>
    </source>
</reference>
<dbReference type="FunFam" id="3.30.70.270:FF:000001">
    <property type="entry name" value="Diguanylate cyclase domain protein"/>
    <property type="match status" value="1"/>
</dbReference>
<dbReference type="Gene3D" id="3.30.70.270">
    <property type="match status" value="1"/>
</dbReference>
<keyword evidence="10" id="KW-0808">Transferase</keyword>
<dbReference type="EMBL" id="JACGXN010000003">
    <property type="protein sequence ID" value="MBA8878869.1"/>
    <property type="molecule type" value="Genomic_DNA"/>
</dbReference>
<dbReference type="PROSITE" id="PS50887">
    <property type="entry name" value="GGDEF"/>
    <property type="match status" value="1"/>
</dbReference>
<keyword evidence="6 8" id="KW-0472">Membrane</keyword>
<dbReference type="InterPro" id="IPR000160">
    <property type="entry name" value="GGDEF_dom"/>
</dbReference>
<evidence type="ECO:0000259" key="9">
    <source>
        <dbReference type="PROSITE" id="PS50887"/>
    </source>
</evidence>
<evidence type="ECO:0000256" key="7">
    <source>
        <dbReference type="ARBA" id="ARBA00034247"/>
    </source>
</evidence>
<comment type="caution">
    <text evidence="10">The sequence shown here is derived from an EMBL/GenBank/DDBJ whole genome shotgun (WGS) entry which is preliminary data.</text>
</comment>
<evidence type="ECO:0000256" key="8">
    <source>
        <dbReference type="SAM" id="Phobius"/>
    </source>
</evidence>
<comment type="subcellular location">
    <subcellularLocation>
        <location evidence="1">Cell membrane</location>
        <topology evidence="1">Multi-pass membrane protein</topology>
    </subcellularLocation>
</comment>
<protein>
    <recommendedName>
        <fullName evidence="2">diguanylate cyclase</fullName>
        <ecNumber evidence="2">2.7.7.65</ecNumber>
    </recommendedName>
</protein>
<dbReference type="EC" id="2.7.7.65" evidence="2"/>
<feature type="transmembrane region" description="Helical" evidence="8">
    <location>
        <begin position="103"/>
        <end position="125"/>
    </location>
</feature>
<feature type="domain" description="GGDEF" evidence="9">
    <location>
        <begin position="230"/>
        <end position="361"/>
    </location>
</feature>
<dbReference type="InterPro" id="IPR050469">
    <property type="entry name" value="Diguanylate_Cyclase"/>
</dbReference>
<dbReference type="PANTHER" id="PTHR45138:SF9">
    <property type="entry name" value="DIGUANYLATE CYCLASE DGCM-RELATED"/>
    <property type="match status" value="1"/>
</dbReference>
<evidence type="ECO:0000256" key="3">
    <source>
        <dbReference type="ARBA" id="ARBA00022475"/>
    </source>
</evidence>
<keyword evidence="4 8" id="KW-0812">Transmembrane</keyword>
<evidence type="ECO:0000256" key="6">
    <source>
        <dbReference type="ARBA" id="ARBA00023136"/>
    </source>
</evidence>
<feature type="transmembrane region" description="Helical" evidence="8">
    <location>
        <begin position="137"/>
        <end position="154"/>
    </location>
</feature>
<sequence length="361" mass="39185">MDDSMLLTGIIRTLGLTALVILSYSIVIRTFSKGWKKGAAVGTLFALGGILSMNDPVVIAPGVFFDGRTALLAIAYPYGGLVGTVVAVLLMAGYRIWLGGAGLVPGLISIITVSAIGFAITLIPVRRLPIGITRSTLTGLLASLSLVWIILLPHDIVATIIGFPLFAVTIANVMNVVVVTDFLEREKSRLRIMRALEHEAWVDPLTKLHNRRAFDQAALRAMNDNKSKSTHCSLVMIDIDHFKAINDRWGHSMGDVVLADVASIIRKNVRITDVVVRYGGEEIVLLLLNTPQTVANELAERVRSEIEHTDFSTDVENVNVTVSAGVASLDERYTSMEALLKAADKALYRAKTSGRNRVEVA</sequence>
<dbReference type="SMART" id="SM00267">
    <property type="entry name" value="GGDEF"/>
    <property type="match status" value="1"/>
</dbReference>
<feature type="transmembrane region" description="Helical" evidence="8">
    <location>
        <begin position="160"/>
        <end position="183"/>
    </location>
</feature>
<keyword evidence="11" id="KW-1185">Reference proteome</keyword>
<organism evidence="10 11">
    <name type="scientific">Phyllobacterium myrsinacearum</name>
    <dbReference type="NCBI Taxonomy" id="28101"/>
    <lineage>
        <taxon>Bacteria</taxon>
        <taxon>Pseudomonadati</taxon>
        <taxon>Pseudomonadota</taxon>
        <taxon>Alphaproteobacteria</taxon>
        <taxon>Hyphomicrobiales</taxon>
        <taxon>Phyllobacteriaceae</taxon>
        <taxon>Phyllobacterium</taxon>
    </lineage>
</organism>
<dbReference type="PANTHER" id="PTHR45138">
    <property type="entry name" value="REGULATORY COMPONENTS OF SENSORY TRANSDUCTION SYSTEM"/>
    <property type="match status" value="1"/>
</dbReference>
<dbReference type="GO" id="GO:0005886">
    <property type="term" value="C:plasma membrane"/>
    <property type="evidence" value="ECO:0007669"/>
    <property type="project" value="UniProtKB-SubCell"/>
</dbReference>
<evidence type="ECO:0000256" key="4">
    <source>
        <dbReference type="ARBA" id="ARBA00022692"/>
    </source>
</evidence>
<comment type="catalytic activity">
    <reaction evidence="7">
        <text>2 GTP = 3',3'-c-di-GMP + 2 diphosphate</text>
        <dbReference type="Rhea" id="RHEA:24898"/>
        <dbReference type="ChEBI" id="CHEBI:33019"/>
        <dbReference type="ChEBI" id="CHEBI:37565"/>
        <dbReference type="ChEBI" id="CHEBI:58805"/>
        <dbReference type="EC" id="2.7.7.65"/>
    </reaction>
</comment>
<dbReference type="AlphaFoldDB" id="A0A839EJ90"/>
<dbReference type="SUPFAM" id="SSF55073">
    <property type="entry name" value="Nucleotide cyclase"/>
    <property type="match status" value="1"/>
</dbReference>
<dbReference type="InterPro" id="IPR029787">
    <property type="entry name" value="Nucleotide_cyclase"/>
</dbReference>
<accession>A0A839EJ90</accession>
<evidence type="ECO:0000256" key="2">
    <source>
        <dbReference type="ARBA" id="ARBA00012528"/>
    </source>
</evidence>
<evidence type="ECO:0000256" key="1">
    <source>
        <dbReference type="ARBA" id="ARBA00004651"/>
    </source>
</evidence>
<dbReference type="GO" id="GO:1902201">
    <property type="term" value="P:negative regulation of bacterial-type flagellum-dependent cell motility"/>
    <property type="evidence" value="ECO:0007669"/>
    <property type="project" value="TreeGrafter"/>
</dbReference>
<dbReference type="GO" id="GO:0043709">
    <property type="term" value="P:cell adhesion involved in single-species biofilm formation"/>
    <property type="evidence" value="ECO:0007669"/>
    <property type="project" value="TreeGrafter"/>
</dbReference>
<dbReference type="Proteomes" id="UP000549052">
    <property type="component" value="Unassembled WGS sequence"/>
</dbReference>
<feature type="transmembrane region" description="Helical" evidence="8">
    <location>
        <begin position="75"/>
        <end position="97"/>
    </location>
</feature>
<name>A0A839EJ90_9HYPH</name>
<evidence type="ECO:0000256" key="5">
    <source>
        <dbReference type="ARBA" id="ARBA00022989"/>
    </source>
</evidence>
<dbReference type="GO" id="GO:0071555">
    <property type="term" value="P:cell wall organization"/>
    <property type="evidence" value="ECO:0007669"/>
    <property type="project" value="InterPro"/>
</dbReference>
<keyword evidence="10" id="KW-0548">Nucleotidyltransferase</keyword>
<dbReference type="GO" id="GO:0052621">
    <property type="term" value="F:diguanylate cyclase activity"/>
    <property type="evidence" value="ECO:0007669"/>
    <property type="project" value="UniProtKB-EC"/>
</dbReference>
<dbReference type="RefSeq" id="WP_182549560.1">
    <property type="nucleotide sequence ID" value="NZ_JACGXN010000003.1"/>
</dbReference>
<proteinExistence type="predicted"/>